<accession>A0ABT9DCP9</accession>
<dbReference type="Proteomes" id="UP001232536">
    <property type="component" value="Unassembled WGS sequence"/>
</dbReference>
<comment type="caution">
    <text evidence="2">The sequence shown here is derived from an EMBL/GenBank/DDBJ whole genome shotgun (WGS) entry which is preliminary data.</text>
</comment>
<reference evidence="2 3" key="1">
    <citation type="submission" date="2023-07" db="EMBL/GenBank/DDBJ databases">
        <title>Description of novel actinomycetes strains, isolated from tidal flat sediment.</title>
        <authorList>
            <person name="Lu C."/>
        </authorList>
    </citation>
    <scope>NUCLEOTIDE SEQUENCE [LARGE SCALE GENOMIC DNA]</scope>
    <source>
        <strain evidence="2 3">SYSU T00b441</strain>
    </source>
</reference>
<evidence type="ECO:0000256" key="1">
    <source>
        <dbReference type="SAM" id="Phobius"/>
    </source>
</evidence>
<organism evidence="2 3">
    <name type="scientific">Actinotalea lenta</name>
    <dbReference type="NCBI Taxonomy" id="3064654"/>
    <lineage>
        <taxon>Bacteria</taxon>
        <taxon>Bacillati</taxon>
        <taxon>Actinomycetota</taxon>
        <taxon>Actinomycetes</taxon>
        <taxon>Micrococcales</taxon>
        <taxon>Cellulomonadaceae</taxon>
        <taxon>Actinotalea</taxon>
    </lineage>
</organism>
<feature type="transmembrane region" description="Helical" evidence="1">
    <location>
        <begin position="114"/>
        <end position="133"/>
    </location>
</feature>
<dbReference type="RefSeq" id="WP_304601857.1">
    <property type="nucleotide sequence ID" value="NZ_JAUQYP010000001.1"/>
</dbReference>
<proteinExistence type="predicted"/>
<keyword evidence="1" id="KW-1133">Transmembrane helix</keyword>
<sequence length="150" mass="15422">MSAPDADRPEAAPTPDDPLRPVLRRALRDMLVLVVAVGVVGTVVGLVIAGSSGLWGALIGVAVTLVFSGTTVVSVLRTTRSSATTTAGVVLGAWLGKMLLLMVVLAVLADRDFYDRRVLVGVLVVGALGSALLDYRAVAKGRVPYSAPGT</sequence>
<keyword evidence="1" id="KW-0812">Transmembrane</keyword>
<evidence type="ECO:0000313" key="2">
    <source>
        <dbReference type="EMBL" id="MDO8108276.1"/>
    </source>
</evidence>
<evidence type="ECO:0008006" key="4">
    <source>
        <dbReference type="Google" id="ProtNLM"/>
    </source>
</evidence>
<evidence type="ECO:0000313" key="3">
    <source>
        <dbReference type="Proteomes" id="UP001232536"/>
    </source>
</evidence>
<feature type="transmembrane region" description="Helical" evidence="1">
    <location>
        <begin position="88"/>
        <end position="108"/>
    </location>
</feature>
<keyword evidence="3" id="KW-1185">Reference proteome</keyword>
<feature type="transmembrane region" description="Helical" evidence="1">
    <location>
        <begin position="30"/>
        <end position="49"/>
    </location>
</feature>
<dbReference type="EMBL" id="JAUQYP010000001">
    <property type="protein sequence ID" value="MDO8108276.1"/>
    <property type="molecule type" value="Genomic_DNA"/>
</dbReference>
<protein>
    <recommendedName>
        <fullName evidence="4">ATP synthase protein I</fullName>
    </recommendedName>
</protein>
<gene>
    <name evidence="2" type="ORF">Q6348_13830</name>
</gene>
<keyword evidence="1" id="KW-0472">Membrane</keyword>
<feature type="transmembrane region" description="Helical" evidence="1">
    <location>
        <begin position="55"/>
        <end position="76"/>
    </location>
</feature>
<name>A0ABT9DCP9_9CELL</name>